<evidence type="ECO:0000313" key="13">
    <source>
        <dbReference type="EMBL" id="MBM7632645.1"/>
    </source>
</evidence>
<name>A0ABS2PB65_9BACL</name>
<dbReference type="SUPFAM" id="SSF56281">
    <property type="entry name" value="Metallo-hydrolase/oxidoreductase"/>
    <property type="match status" value="1"/>
</dbReference>
<evidence type="ECO:0000256" key="6">
    <source>
        <dbReference type="ARBA" id="ARBA00022801"/>
    </source>
</evidence>
<protein>
    <recommendedName>
        <fullName evidence="10 11">Ribonuclease J</fullName>
        <shortName evidence="10">RNase J</shortName>
        <ecNumber evidence="10 11">3.1.-.-</ecNumber>
    </recommendedName>
</protein>
<evidence type="ECO:0000313" key="14">
    <source>
        <dbReference type="Proteomes" id="UP000741863"/>
    </source>
</evidence>
<dbReference type="Proteomes" id="UP000741863">
    <property type="component" value="Unassembled WGS sequence"/>
</dbReference>
<dbReference type="InterPro" id="IPR042173">
    <property type="entry name" value="RNase_J_2"/>
</dbReference>
<dbReference type="PANTHER" id="PTHR43694:SF4">
    <property type="entry name" value="RIBONUCLEASE J 2"/>
    <property type="match status" value="1"/>
</dbReference>
<dbReference type="InterPro" id="IPR041636">
    <property type="entry name" value="RNase_J_C"/>
</dbReference>
<dbReference type="EMBL" id="JAFBEC010000004">
    <property type="protein sequence ID" value="MBM7632645.1"/>
    <property type="molecule type" value="Genomic_DNA"/>
</dbReference>
<evidence type="ECO:0000256" key="10">
    <source>
        <dbReference type="HAMAP-Rule" id="MF_01491"/>
    </source>
</evidence>
<comment type="similarity">
    <text evidence="10 11">Belongs to the metallo-beta-lactamase superfamily. RNA-metabolizing metallo-beta-lactamase-like family. Bacterial RNase J subfamily.</text>
</comment>
<dbReference type="PANTHER" id="PTHR43694">
    <property type="entry name" value="RIBONUCLEASE J"/>
    <property type="match status" value="1"/>
</dbReference>
<dbReference type="Pfam" id="PF07521">
    <property type="entry name" value="RMMBL"/>
    <property type="match status" value="1"/>
</dbReference>
<comment type="subunit">
    <text evidence="10">Homodimer, may be a subunit of the RNA degradosome.</text>
</comment>
<evidence type="ECO:0000256" key="9">
    <source>
        <dbReference type="ARBA" id="ARBA00022884"/>
    </source>
</evidence>
<dbReference type="SMART" id="SM00849">
    <property type="entry name" value="Lactamase_B"/>
    <property type="match status" value="1"/>
</dbReference>
<dbReference type="InterPro" id="IPR004613">
    <property type="entry name" value="RNase_J"/>
</dbReference>
<evidence type="ECO:0000259" key="12">
    <source>
        <dbReference type="SMART" id="SM00849"/>
    </source>
</evidence>
<feature type="domain" description="Metallo-beta-lactamase" evidence="12">
    <location>
        <begin position="23"/>
        <end position="218"/>
    </location>
</feature>
<gene>
    <name evidence="10" type="primary">rnj</name>
    <name evidence="13" type="ORF">JOD17_001739</name>
</gene>
<dbReference type="Gene3D" id="3.60.15.10">
    <property type="entry name" value="Ribonuclease Z/Hydroxyacylglutathione hydrolase-like"/>
    <property type="match status" value="1"/>
</dbReference>
<keyword evidence="9 10" id="KW-0694">RNA-binding</keyword>
<dbReference type="Pfam" id="PF22505">
    <property type="entry name" value="RNase_J_b_CASP"/>
    <property type="match status" value="1"/>
</dbReference>
<keyword evidence="4 11" id="KW-0479">Metal-binding</keyword>
<dbReference type="Gene3D" id="3.10.20.580">
    <property type="match status" value="1"/>
</dbReference>
<dbReference type="CDD" id="cd07714">
    <property type="entry name" value="RNaseJ_MBL-fold"/>
    <property type="match status" value="1"/>
</dbReference>
<keyword evidence="1 10" id="KW-0963">Cytoplasm</keyword>
<evidence type="ECO:0000256" key="4">
    <source>
        <dbReference type="ARBA" id="ARBA00022723"/>
    </source>
</evidence>
<dbReference type="NCBIfam" id="TIGR00649">
    <property type="entry name" value="MG423"/>
    <property type="match status" value="1"/>
</dbReference>
<comment type="caution">
    <text evidence="10">Lacks conserved residue(s) required for the propagation of feature annotation.</text>
</comment>
<dbReference type="Pfam" id="PF17770">
    <property type="entry name" value="RNase_J_C"/>
    <property type="match status" value="1"/>
</dbReference>
<dbReference type="InterPro" id="IPR036866">
    <property type="entry name" value="RibonucZ/Hydroxyglut_hydro"/>
</dbReference>
<keyword evidence="2 10" id="KW-0698">rRNA processing</keyword>
<dbReference type="RefSeq" id="WP_204696984.1">
    <property type="nucleotide sequence ID" value="NZ_JAFBEC010000004.1"/>
</dbReference>
<evidence type="ECO:0000256" key="3">
    <source>
        <dbReference type="ARBA" id="ARBA00022722"/>
    </source>
</evidence>
<proteinExistence type="inferred from homology"/>
<dbReference type="GO" id="GO:0016787">
    <property type="term" value="F:hydrolase activity"/>
    <property type="evidence" value="ECO:0007669"/>
    <property type="project" value="UniProtKB-KW"/>
</dbReference>
<dbReference type="HAMAP" id="MF_01491">
    <property type="entry name" value="RNase_J_bact"/>
    <property type="match status" value="1"/>
</dbReference>
<dbReference type="EC" id="3.1.-.-" evidence="10 11"/>
<evidence type="ECO:0000256" key="7">
    <source>
        <dbReference type="ARBA" id="ARBA00022833"/>
    </source>
</evidence>
<evidence type="ECO:0000256" key="8">
    <source>
        <dbReference type="ARBA" id="ARBA00022839"/>
    </source>
</evidence>
<reference evidence="13 14" key="1">
    <citation type="submission" date="2021-01" db="EMBL/GenBank/DDBJ databases">
        <title>Genomic Encyclopedia of Type Strains, Phase IV (KMG-IV): sequencing the most valuable type-strain genomes for metagenomic binning, comparative biology and taxonomic classification.</title>
        <authorList>
            <person name="Goeker M."/>
        </authorList>
    </citation>
    <scope>NUCLEOTIDE SEQUENCE [LARGE SCALE GENOMIC DNA]</scope>
    <source>
        <strain evidence="13 14">DSM 25540</strain>
    </source>
</reference>
<keyword evidence="8 10" id="KW-0269">Exonuclease</keyword>
<evidence type="ECO:0000256" key="11">
    <source>
        <dbReference type="PIRNR" id="PIRNR004803"/>
    </source>
</evidence>
<organism evidence="13 14">
    <name type="scientific">Geomicrobium sediminis</name>
    <dbReference type="NCBI Taxonomy" id="1347788"/>
    <lineage>
        <taxon>Bacteria</taxon>
        <taxon>Bacillati</taxon>
        <taxon>Bacillota</taxon>
        <taxon>Bacilli</taxon>
        <taxon>Bacillales</taxon>
        <taxon>Geomicrobium</taxon>
    </lineage>
</organism>
<dbReference type="InterPro" id="IPR030854">
    <property type="entry name" value="RNase_J_bac"/>
</dbReference>
<keyword evidence="14" id="KW-1185">Reference proteome</keyword>
<keyword evidence="3 10" id="KW-0540">Nuclease</keyword>
<keyword evidence="5 10" id="KW-0255">Endonuclease</keyword>
<dbReference type="InterPro" id="IPR011108">
    <property type="entry name" value="RMMBL"/>
</dbReference>
<keyword evidence="6 10" id="KW-0378">Hydrolase</keyword>
<dbReference type="InterPro" id="IPR055132">
    <property type="entry name" value="RNase_J_b_CASP"/>
</dbReference>
<dbReference type="Pfam" id="PF00753">
    <property type="entry name" value="Lactamase_B"/>
    <property type="match status" value="1"/>
</dbReference>
<accession>A0ABS2PB65</accession>
<comment type="caution">
    <text evidence="13">The sequence shown here is derived from an EMBL/GenBank/DDBJ whole genome shotgun (WGS) entry which is preliminary data.</text>
</comment>
<dbReference type="InterPro" id="IPR001279">
    <property type="entry name" value="Metallo-B-lactamas"/>
</dbReference>
<keyword evidence="7" id="KW-0862">Zinc</keyword>
<dbReference type="Gene3D" id="3.40.50.10710">
    <property type="entry name" value="Metallo-hydrolase/oxidoreductase"/>
    <property type="match status" value="1"/>
</dbReference>
<comment type="cofactor">
    <cofactor evidence="11">
        <name>Zn(2+)</name>
        <dbReference type="ChEBI" id="CHEBI:29105"/>
    </cofactor>
    <text evidence="11">Binds 2 Zn(2+) ions per subunit. It is not clear if Zn(2+) or Mg(2+) is physiologically important.</text>
</comment>
<evidence type="ECO:0000256" key="5">
    <source>
        <dbReference type="ARBA" id="ARBA00022759"/>
    </source>
</evidence>
<evidence type="ECO:0000256" key="2">
    <source>
        <dbReference type="ARBA" id="ARBA00022552"/>
    </source>
</evidence>
<comment type="function">
    <text evidence="10">An RNase that has 5'-3' exonuclease and possibly endonuclease activity. Involved in maturation of rRNA and in some organisms also mRNA maturation and/or decay.</text>
</comment>
<dbReference type="PIRSF" id="PIRSF004803">
    <property type="entry name" value="RnjA"/>
    <property type="match status" value="1"/>
</dbReference>
<evidence type="ECO:0000256" key="1">
    <source>
        <dbReference type="ARBA" id="ARBA00022490"/>
    </source>
</evidence>
<comment type="subcellular location">
    <subcellularLocation>
        <location evidence="10 11">Cytoplasm</location>
    </subcellularLocation>
</comment>
<sequence length="557" mass="61718">MSKQEETQSRVRVFALGGLGETGKNMYVVEVDEEMIVLDAGQMIPQDDMLGIDVVIPDISYLVQHKDRVKAIVLSHGHEDHTGALAYIIDKLQVPVYGSKLTIGLIEDDLKAKNPSDQTKLKVVSPGGNMKAGKIRVEFFRVNHSIPDCLGIAIQTPQGYVVYTGDFKIDQTPPDRKFSDIGRMTDYGKKGVLVLLSDSTNAEVPGTTPSEKDTEAGIKSMFREAEGRVIVSTYSSNVYRIQQVIDAANETKRKLAIVGDSMMKVIDISKRLNYLRVPKNLVISVDELSQYNTDEVAVLCTGSLGEPVSALHRMAKGSDRQLSILPKDTVIISASPSPSNEKSVGRVVDQLYKLGAEVVTKYPQVNVSGHASQEELMFMLNLMKPRHFMPIQGEFRMQFAHAQLAQTTGVHRDRIHIVDNGDVLMFEDKKAIKASKVPAGNVLIDGLGIGDVGNIVLRDRRLLSKDGILVVVVTLNKKTSEFVSGPDIISRGFVYVRESEELLEEAKQKVSDTLKTCMSDNVNEWSSLKSNVRDVLSRFLYDKTKRRPMILPIIMEV</sequence>